<dbReference type="Proteomes" id="UP001634394">
    <property type="component" value="Unassembled WGS sequence"/>
</dbReference>
<feature type="compositionally biased region" description="Polar residues" evidence="1">
    <location>
        <begin position="31"/>
        <end position="50"/>
    </location>
</feature>
<gene>
    <name evidence="2" type="ORF">ACJMK2_003901</name>
</gene>
<proteinExistence type="predicted"/>
<accession>A0ABD3XZL1</accession>
<reference evidence="2 3" key="1">
    <citation type="submission" date="2024-11" db="EMBL/GenBank/DDBJ databases">
        <title>Chromosome-level genome assembly of the freshwater bivalve Anodonta woodiana.</title>
        <authorList>
            <person name="Chen X."/>
        </authorList>
    </citation>
    <scope>NUCLEOTIDE SEQUENCE [LARGE SCALE GENOMIC DNA]</scope>
    <source>
        <strain evidence="2">MN2024</strain>
        <tissue evidence="2">Gills</tissue>
    </source>
</reference>
<dbReference type="AlphaFoldDB" id="A0ABD3XZL1"/>
<evidence type="ECO:0000313" key="3">
    <source>
        <dbReference type="Proteomes" id="UP001634394"/>
    </source>
</evidence>
<comment type="caution">
    <text evidence="2">The sequence shown here is derived from an EMBL/GenBank/DDBJ whole genome shotgun (WGS) entry which is preliminary data.</text>
</comment>
<evidence type="ECO:0000313" key="2">
    <source>
        <dbReference type="EMBL" id="KAL3891649.1"/>
    </source>
</evidence>
<protein>
    <submittedName>
        <fullName evidence="2">Uncharacterized protein</fullName>
    </submittedName>
</protein>
<keyword evidence="3" id="KW-1185">Reference proteome</keyword>
<dbReference type="EMBL" id="JBJQND010000001">
    <property type="protein sequence ID" value="KAL3891649.1"/>
    <property type="molecule type" value="Genomic_DNA"/>
</dbReference>
<sequence length="59" mass="7075">SRKTDWIQMTEQQRTNLYKRFRRHNDRGTKQMISTDGETTVVTPRTNGRNPGQRKRNIN</sequence>
<name>A0ABD3XZL1_SINWO</name>
<feature type="non-terminal residue" evidence="2">
    <location>
        <position position="1"/>
    </location>
</feature>
<organism evidence="2 3">
    <name type="scientific">Sinanodonta woodiana</name>
    <name type="common">Chinese pond mussel</name>
    <name type="synonym">Anodonta woodiana</name>
    <dbReference type="NCBI Taxonomy" id="1069815"/>
    <lineage>
        <taxon>Eukaryota</taxon>
        <taxon>Metazoa</taxon>
        <taxon>Spiralia</taxon>
        <taxon>Lophotrochozoa</taxon>
        <taxon>Mollusca</taxon>
        <taxon>Bivalvia</taxon>
        <taxon>Autobranchia</taxon>
        <taxon>Heteroconchia</taxon>
        <taxon>Palaeoheterodonta</taxon>
        <taxon>Unionida</taxon>
        <taxon>Unionoidea</taxon>
        <taxon>Unionidae</taxon>
        <taxon>Unioninae</taxon>
        <taxon>Sinanodonta</taxon>
    </lineage>
</organism>
<feature type="non-terminal residue" evidence="2">
    <location>
        <position position="59"/>
    </location>
</feature>
<feature type="region of interest" description="Disordered" evidence="1">
    <location>
        <begin position="23"/>
        <end position="59"/>
    </location>
</feature>
<evidence type="ECO:0000256" key="1">
    <source>
        <dbReference type="SAM" id="MobiDB-lite"/>
    </source>
</evidence>